<evidence type="ECO:0000259" key="2">
    <source>
        <dbReference type="Pfam" id="PF13968"/>
    </source>
</evidence>
<dbReference type="PANTHER" id="PTHR33974">
    <property type="entry name" value="VASCULAR-RELATED UNKNOWN PROTEIN 1-RELATED"/>
    <property type="match status" value="1"/>
</dbReference>
<name>A0A9E7HP34_9LILI</name>
<gene>
    <name evidence="3" type="ORF">MUK42_07680</name>
</gene>
<dbReference type="Proteomes" id="UP001055439">
    <property type="component" value="Chromosome 8"/>
</dbReference>
<dbReference type="InterPro" id="IPR039280">
    <property type="entry name" value="VUP"/>
</dbReference>
<feature type="domain" description="DUF4220" evidence="2">
    <location>
        <begin position="2"/>
        <end position="100"/>
    </location>
</feature>
<feature type="region of interest" description="Disordered" evidence="1">
    <location>
        <begin position="388"/>
        <end position="407"/>
    </location>
</feature>
<organism evidence="3 4">
    <name type="scientific">Musa troglodytarum</name>
    <name type="common">fe'i banana</name>
    <dbReference type="NCBI Taxonomy" id="320322"/>
    <lineage>
        <taxon>Eukaryota</taxon>
        <taxon>Viridiplantae</taxon>
        <taxon>Streptophyta</taxon>
        <taxon>Embryophyta</taxon>
        <taxon>Tracheophyta</taxon>
        <taxon>Spermatophyta</taxon>
        <taxon>Magnoliopsida</taxon>
        <taxon>Liliopsida</taxon>
        <taxon>Zingiberales</taxon>
        <taxon>Musaceae</taxon>
        <taxon>Musa</taxon>
    </lineage>
</organism>
<evidence type="ECO:0000256" key="1">
    <source>
        <dbReference type="SAM" id="MobiDB-lite"/>
    </source>
</evidence>
<proteinExistence type="predicted"/>
<accession>A0A9E7HP34</accession>
<dbReference type="GO" id="GO:0010089">
    <property type="term" value="P:xylem development"/>
    <property type="evidence" value="ECO:0007669"/>
    <property type="project" value="InterPro"/>
</dbReference>
<feature type="compositionally biased region" description="Basic and acidic residues" evidence="1">
    <location>
        <begin position="389"/>
        <end position="398"/>
    </location>
</feature>
<dbReference type="PANTHER" id="PTHR33974:SF2">
    <property type="entry name" value="VASCULAR-RELATED UNKNOWN PROTEIN 1"/>
    <property type="match status" value="1"/>
</dbReference>
<sequence length="448" mass="49731">MLSSQDQIENQTFFLRGKWNQAFHWVDVELSFLHDILHTKAAHVHTLLGRMLRGFTLLRTIFALVLFHYTEKHDFNEADVTITYVLLLAALGLETIAVVVTEELKDKAHSAEGNVASYKRLRACRGEWVLQNMGYTNLHWSVKKEFAESVLLWHIATSICYQMEATSADAAKTAIKPPKKVNSRHVKNDIVEGKKDLEANQSCSEKGKERTGKIECKISKKISDYLMYLVVSQPSMLPAGIGKIRFQHACAEVKRVLANNEEKAPASSGMEESINPSANSAFRPKDGSASSEESGWTLYFEDFMASEERKAAGGFSFGAVCGSSMISDAASCVAWKPSSASLQLSENYRKLSLKKRKGLLHDDSLEDTASSPVNSPKVADLNYLIGEPNKNDDCRDTAQEDDAGNTNGLKLNQTLNGFGFVEKTDECRELKKRGLCLVPLSMLVDYLG</sequence>
<dbReference type="InterPro" id="IPR025315">
    <property type="entry name" value="DUF4220"/>
</dbReference>
<dbReference type="Pfam" id="PF13968">
    <property type="entry name" value="DUF4220"/>
    <property type="match status" value="1"/>
</dbReference>
<protein>
    <recommendedName>
        <fullName evidence="2">DUF4220 domain-containing protein</fullName>
    </recommendedName>
</protein>
<feature type="region of interest" description="Disordered" evidence="1">
    <location>
        <begin position="262"/>
        <end position="291"/>
    </location>
</feature>
<evidence type="ECO:0000313" key="4">
    <source>
        <dbReference type="Proteomes" id="UP001055439"/>
    </source>
</evidence>
<keyword evidence="4" id="KW-1185">Reference proteome</keyword>
<reference evidence="3" key="1">
    <citation type="submission" date="2022-05" db="EMBL/GenBank/DDBJ databases">
        <title>The Musa troglodytarum L. genome provides insights into the mechanism of non-climacteric behaviour and enrichment of carotenoids.</title>
        <authorList>
            <person name="Wang J."/>
        </authorList>
    </citation>
    <scope>NUCLEOTIDE SEQUENCE</scope>
    <source>
        <tissue evidence="3">Leaf</tissue>
    </source>
</reference>
<dbReference type="AlphaFoldDB" id="A0A9E7HP34"/>
<dbReference type="OrthoDB" id="779856at2759"/>
<dbReference type="EMBL" id="CP097510">
    <property type="protein sequence ID" value="URE36991.1"/>
    <property type="molecule type" value="Genomic_DNA"/>
</dbReference>
<evidence type="ECO:0000313" key="3">
    <source>
        <dbReference type="EMBL" id="URE36991.1"/>
    </source>
</evidence>